<accession>A0A4R1K6U4</accession>
<dbReference type="EMBL" id="SMGD01000011">
    <property type="protein sequence ID" value="TCK58769.1"/>
    <property type="molecule type" value="Genomic_DNA"/>
</dbReference>
<evidence type="ECO:0000313" key="2">
    <source>
        <dbReference type="EMBL" id="TCK58769.1"/>
    </source>
</evidence>
<gene>
    <name evidence="2" type="ORF">EV690_0915</name>
</gene>
<keyword evidence="2" id="KW-0808">Transferase</keyword>
<dbReference type="InterPro" id="IPR000182">
    <property type="entry name" value="GNAT_dom"/>
</dbReference>
<dbReference type="PROSITE" id="PS51186">
    <property type="entry name" value="GNAT"/>
    <property type="match status" value="1"/>
</dbReference>
<dbReference type="OrthoDB" id="7678938at2"/>
<keyword evidence="3" id="KW-1185">Reference proteome</keyword>
<dbReference type="AlphaFoldDB" id="A0A4R1K6U4"/>
<name>A0A4R1K6U4_9GAMM</name>
<dbReference type="SUPFAM" id="SSF55729">
    <property type="entry name" value="Acyl-CoA N-acyltransferases (Nat)"/>
    <property type="match status" value="1"/>
</dbReference>
<evidence type="ECO:0000313" key="3">
    <source>
        <dbReference type="Proteomes" id="UP000295565"/>
    </source>
</evidence>
<dbReference type="InterPro" id="IPR016181">
    <property type="entry name" value="Acyl_CoA_acyltransferase"/>
</dbReference>
<dbReference type="CDD" id="cd04301">
    <property type="entry name" value="NAT_SF"/>
    <property type="match status" value="1"/>
</dbReference>
<organism evidence="2 3">
    <name type="scientific">Celerinatantimonas diazotrophica</name>
    <dbReference type="NCBI Taxonomy" id="412034"/>
    <lineage>
        <taxon>Bacteria</taxon>
        <taxon>Pseudomonadati</taxon>
        <taxon>Pseudomonadota</taxon>
        <taxon>Gammaproteobacteria</taxon>
        <taxon>Celerinatantimonadaceae</taxon>
        <taxon>Celerinatantimonas</taxon>
    </lineage>
</organism>
<dbReference type="GO" id="GO:0016747">
    <property type="term" value="F:acyltransferase activity, transferring groups other than amino-acyl groups"/>
    <property type="evidence" value="ECO:0007669"/>
    <property type="project" value="InterPro"/>
</dbReference>
<comment type="caution">
    <text evidence="2">The sequence shown here is derived from an EMBL/GenBank/DDBJ whole genome shotgun (WGS) entry which is preliminary data.</text>
</comment>
<dbReference type="Proteomes" id="UP000295565">
    <property type="component" value="Unassembled WGS sequence"/>
</dbReference>
<sequence>MEISLLADHPDEAPKIAKWYFNEWSHHAPNMTESLVLEKVLEKTHNRDRLPMVLVAHIDHELVGVLELKLRENNHYPEYEHWIGGVYTNAAHRGQGVASQLLEKAKGLAVGLGIQDLYLQCERFNVNFYLKHDFKALHQAQHGNVVTTIMLWRSSIAS</sequence>
<proteinExistence type="predicted"/>
<protein>
    <submittedName>
        <fullName evidence="2">Acetyltransferase (GNAT) family protein</fullName>
    </submittedName>
</protein>
<dbReference type="RefSeq" id="WP_131911724.1">
    <property type="nucleotide sequence ID" value="NZ_OU594967.1"/>
</dbReference>
<evidence type="ECO:0000259" key="1">
    <source>
        <dbReference type="PROSITE" id="PS51186"/>
    </source>
</evidence>
<reference evidence="2 3" key="1">
    <citation type="submission" date="2019-03" db="EMBL/GenBank/DDBJ databases">
        <title>Genomic Encyclopedia of Type Strains, Phase IV (KMG-IV): sequencing the most valuable type-strain genomes for metagenomic binning, comparative biology and taxonomic classification.</title>
        <authorList>
            <person name="Goeker M."/>
        </authorList>
    </citation>
    <scope>NUCLEOTIDE SEQUENCE [LARGE SCALE GENOMIC DNA]</scope>
    <source>
        <strain evidence="2 3">DSM 18577</strain>
    </source>
</reference>
<dbReference type="Pfam" id="PF00583">
    <property type="entry name" value="Acetyltransf_1"/>
    <property type="match status" value="1"/>
</dbReference>
<dbReference type="Gene3D" id="3.40.630.30">
    <property type="match status" value="1"/>
</dbReference>
<feature type="domain" description="N-acetyltransferase" evidence="1">
    <location>
        <begin position="1"/>
        <end position="158"/>
    </location>
</feature>